<dbReference type="AlphaFoldDB" id="A0A7X2IYH3"/>
<sequence length="247" mass="27620">MSGVMHSELIQSLLWFYVVVMFLGCLTFALMSRNRKGLPRVEYFIAFLIPLWSGLAYMSIAFGQGIVEFNGQTIYFARYIDWVVTTPLLLVALALTGMTEKKQKDYLLIAGLIVADVIMILTGMIADFSPDATKLTWYLFGVAAFVVILGLIWGPLRQISSTQSPESYKFFLIVASYLTFLWVSYPIAWLLGPSGIGVYGSLGDNLAFVLLPIFSKVGFSLLDLNGLRMIKQKHMRQSTQPKQSPSI</sequence>
<proteinExistence type="inferred from homology"/>
<evidence type="ECO:0000256" key="7">
    <source>
        <dbReference type="ARBA" id="ARBA00022989"/>
    </source>
</evidence>
<comment type="caution">
    <text evidence="12">The sequence shown here is derived from an EMBL/GenBank/DDBJ whole genome shotgun (WGS) entry which is preliminary data.</text>
</comment>
<keyword evidence="3" id="KW-0600">Photoreceptor protein</keyword>
<evidence type="ECO:0000256" key="3">
    <source>
        <dbReference type="ARBA" id="ARBA00022543"/>
    </source>
</evidence>
<dbReference type="PRINTS" id="PR00251">
    <property type="entry name" value="BACTRLOPSIN"/>
</dbReference>
<gene>
    <name evidence="12" type="ORF">GJU40_08095</name>
</gene>
<keyword evidence="6" id="KW-0681">Retinal protein</keyword>
<evidence type="ECO:0000256" key="6">
    <source>
        <dbReference type="ARBA" id="ARBA00022925"/>
    </source>
</evidence>
<comment type="subcellular location">
    <subcellularLocation>
        <location evidence="1">Membrane</location>
        <topology evidence="1">Multi-pass membrane protein</topology>
    </subcellularLocation>
</comment>
<dbReference type="InterPro" id="IPR001425">
    <property type="entry name" value="Arc/bac/fun_rhodopsins"/>
</dbReference>
<feature type="transmembrane region" description="Helical" evidence="11">
    <location>
        <begin position="12"/>
        <end position="31"/>
    </location>
</feature>
<keyword evidence="10" id="KW-0675">Receptor</keyword>
<dbReference type="GO" id="GO:0016020">
    <property type="term" value="C:membrane"/>
    <property type="evidence" value="ECO:0007669"/>
    <property type="project" value="UniProtKB-SubCell"/>
</dbReference>
<evidence type="ECO:0000256" key="11">
    <source>
        <dbReference type="SAM" id="Phobius"/>
    </source>
</evidence>
<dbReference type="GO" id="GO:0005216">
    <property type="term" value="F:monoatomic ion channel activity"/>
    <property type="evidence" value="ECO:0007669"/>
    <property type="project" value="InterPro"/>
</dbReference>
<dbReference type="RefSeq" id="WP_154307253.1">
    <property type="nucleotide sequence ID" value="NZ_WKKI01000011.1"/>
</dbReference>
<feature type="transmembrane region" description="Helical" evidence="11">
    <location>
        <begin position="43"/>
        <end position="67"/>
    </location>
</feature>
<evidence type="ECO:0000256" key="9">
    <source>
        <dbReference type="ARBA" id="ARBA00023136"/>
    </source>
</evidence>
<keyword evidence="7 11" id="KW-1133">Transmembrane helix</keyword>
<evidence type="ECO:0000256" key="5">
    <source>
        <dbReference type="ARBA" id="ARBA00022692"/>
    </source>
</evidence>
<dbReference type="GO" id="GO:0009881">
    <property type="term" value="F:photoreceptor activity"/>
    <property type="evidence" value="ECO:0007669"/>
    <property type="project" value="UniProtKB-KW"/>
</dbReference>
<feature type="transmembrane region" description="Helical" evidence="11">
    <location>
        <begin position="137"/>
        <end position="156"/>
    </location>
</feature>
<evidence type="ECO:0000256" key="4">
    <source>
        <dbReference type="ARBA" id="ARBA00022606"/>
    </source>
</evidence>
<keyword evidence="13" id="KW-1185">Reference proteome</keyword>
<feature type="transmembrane region" description="Helical" evidence="11">
    <location>
        <begin position="168"/>
        <end position="191"/>
    </location>
</feature>
<evidence type="ECO:0000256" key="1">
    <source>
        <dbReference type="ARBA" id="ARBA00004141"/>
    </source>
</evidence>
<dbReference type="SMART" id="SM01021">
    <property type="entry name" value="Bac_rhodopsin"/>
    <property type="match status" value="1"/>
</dbReference>
<evidence type="ECO:0000256" key="8">
    <source>
        <dbReference type="ARBA" id="ARBA00022991"/>
    </source>
</evidence>
<feature type="transmembrane region" description="Helical" evidence="11">
    <location>
        <begin position="106"/>
        <end position="125"/>
    </location>
</feature>
<keyword evidence="9 11" id="KW-0472">Membrane</keyword>
<dbReference type="PANTHER" id="PTHR28286">
    <property type="match status" value="1"/>
</dbReference>
<dbReference type="Pfam" id="PF01036">
    <property type="entry name" value="Bac_rhodopsin"/>
    <property type="match status" value="1"/>
</dbReference>
<keyword evidence="8" id="KW-0157">Chromophore</keyword>
<dbReference type="InterPro" id="IPR018229">
    <property type="entry name" value="Rhodopsin_retinal_BS"/>
</dbReference>
<reference evidence="12 13" key="1">
    <citation type="submission" date="2019-11" db="EMBL/GenBank/DDBJ databases">
        <title>Bacillus lacus genome.</title>
        <authorList>
            <person name="Allen C.J."/>
            <person name="Newman J.D."/>
        </authorList>
    </citation>
    <scope>NUCLEOTIDE SEQUENCE [LARGE SCALE GENOMIC DNA]</scope>
    <source>
        <strain evidence="12 13">KCTC 33946</strain>
    </source>
</reference>
<dbReference type="GO" id="GO:0007602">
    <property type="term" value="P:phototransduction"/>
    <property type="evidence" value="ECO:0007669"/>
    <property type="project" value="UniProtKB-KW"/>
</dbReference>
<evidence type="ECO:0000313" key="13">
    <source>
        <dbReference type="Proteomes" id="UP000448867"/>
    </source>
</evidence>
<dbReference type="Gene3D" id="1.20.1070.10">
    <property type="entry name" value="Rhodopsin 7-helix transmembrane proteins"/>
    <property type="match status" value="1"/>
</dbReference>
<name>A0A7X2IYH3_9BACI</name>
<comment type="similarity">
    <text evidence="2">Belongs to the archaeal/bacterial/fungal opsin family.</text>
</comment>
<dbReference type="PANTHER" id="PTHR28286:SF2">
    <property type="entry name" value="BACTERIORHODOPSIN _OPSIN, NOPA (EUROFUNG)"/>
    <property type="match status" value="1"/>
</dbReference>
<evidence type="ECO:0000256" key="10">
    <source>
        <dbReference type="ARBA" id="ARBA00023170"/>
    </source>
</evidence>
<dbReference type="OrthoDB" id="70408at2"/>
<dbReference type="SUPFAM" id="SSF81321">
    <property type="entry name" value="Family A G protein-coupled receptor-like"/>
    <property type="match status" value="1"/>
</dbReference>
<keyword evidence="5 11" id="KW-0812">Transmembrane</keyword>
<dbReference type="PROSITE" id="PS00950">
    <property type="entry name" value="BACTERIAL_OPSIN_1"/>
    <property type="match status" value="1"/>
</dbReference>
<evidence type="ECO:0000313" key="12">
    <source>
        <dbReference type="EMBL" id="MRX72121.1"/>
    </source>
</evidence>
<accession>A0A7X2IYH3</accession>
<keyword evidence="4" id="KW-0716">Sensory transduction</keyword>
<organism evidence="12 13">
    <name type="scientific">Metabacillus lacus</name>
    <dbReference type="NCBI Taxonomy" id="1983721"/>
    <lineage>
        <taxon>Bacteria</taxon>
        <taxon>Bacillati</taxon>
        <taxon>Bacillota</taxon>
        <taxon>Bacilli</taxon>
        <taxon>Bacillales</taxon>
        <taxon>Bacillaceae</taxon>
        <taxon>Metabacillus</taxon>
    </lineage>
</organism>
<dbReference type="EMBL" id="WKKI01000011">
    <property type="protein sequence ID" value="MRX72121.1"/>
    <property type="molecule type" value="Genomic_DNA"/>
</dbReference>
<dbReference type="Proteomes" id="UP000448867">
    <property type="component" value="Unassembled WGS sequence"/>
</dbReference>
<evidence type="ECO:0000256" key="2">
    <source>
        <dbReference type="ARBA" id="ARBA00008130"/>
    </source>
</evidence>
<feature type="transmembrane region" description="Helical" evidence="11">
    <location>
        <begin position="206"/>
        <end position="227"/>
    </location>
</feature>
<protein>
    <submittedName>
        <fullName evidence="12">Lactococcin</fullName>
    </submittedName>
</protein>
<feature type="transmembrane region" description="Helical" evidence="11">
    <location>
        <begin position="79"/>
        <end position="99"/>
    </location>
</feature>